<dbReference type="AlphaFoldDB" id="A0AAD8AND2"/>
<keyword evidence="2" id="KW-1185">Reference proteome</keyword>
<dbReference type="Proteomes" id="UP001233172">
    <property type="component" value="Unassembled WGS sequence"/>
</dbReference>
<evidence type="ECO:0000313" key="2">
    <source>
        <dbReference type="Proteomes" id="UP001233172"/>
    </source>
</evidence>
<comment type="caution">
    <text evidence="1">The sequence shown here is derived from an EMBL/GenBank/DDBJ whole genome shotgun (WGS) entry which is preliminary data.</text>
</comment>
<sequence>MRFGIVRRKRNGFFQNVFRFLFRAGLQINRSEIAQSERIIRRKRDGFFQILNGFCRVALCFIGKSELIFRFKIRRIYFDTAFQLTARRFDLIALCGERQTERETAA</sequence>
<reference evidence="1" key="2">
    <citation type="submission" date="2023-04" db="EMBL/GenBank/DDBJ databases">
        <authorList>
            <person name="Bu L."/>
            <person name="Lu L."/>
            <person name="Laidemitt M.R."/>
            <person name="Zhang S.M."/>
            <person name="Mutuku M."/>
            <person name="Mkoji G."/>
            <person name="Steinauer M."/>
            <person name="Loker E.S."/>
        </authorList>
    </citation>
    <scope>NUCLEOTIDE SEQUENCE</scope>
    <source>
        <strain evidence="1">KasaAsao</strain>
        <tissue evidence="1">Whole Snail</tissue>
    </source>
</reference>
<proteinExistence type="predicted"/>
<evidence type="ECO:0000313" key="1">
    <source>
        <dbReference type="EMBL" id="KAK0038688.1"/>
    </source>
</evidence>
<organism evidence="1 2">
    <name type="scientific">Biomphalaria pfeifferi</name>
    <name type="common">Bloodfluke planorb</name>
    <name type="synonym">Freshwater snail</name>
    <dbReference type="NCBI Taxonomy" id="112525"/>
    <lineage>
        <taxon>Eukaryota</taxon>
        <taxon>Metazoa</taxon>
        <taxon>Spiralia</taxon>
        <taxon>Lophotrochozoa</taxon>
        <taxon>Mollusca</taxon>
        <taxon>Gastropoda</taxon>
        <taxon>Heterobranchia</taxon>
        <taxon>Euthyneura</taxon>
        <taxon>Panpulmonata</taxon>
        <taxon>Hygrophila</taxon>
        <taxon>Lymnaeoidea</taxon>
        <taxon>Planorbidae</taxon>
        <taxon>Biomphalaria</taxon>
    </lineage>
</organism>
<accession>A0AAD8AND2</accession>
<reference evidence="1" key="1">
    <citation type="journal article" date="2023" name="PLoS Negl. Trop. Dis.">
        <title>A genome sequence for Biomphalaria pfeifferi, the major vector snail for the human-infecting parasite Schistosoma mansoni.</title>
        <authorList>
            <person name="Bu L."/>
            <person name="Lu L."/>
            <person name="Laidemitt M.R."/>
            <person name="Zhang S.M."/>
            <person name="Mutuku M."/>
            <person name="Mkoji G."/>
            <person name="Steinauer M."/>
            <person name="Loker E.S."/>
        </authorList>
    </citation>
    <scope>NUCLEOTIDE SEQUENCE</scope>
    <source>
        <strain evidence="1">KasaAsao</strain>
    </source>
</reference>
<protein>
    <submittedName>
        <fullName evidence="1">Uncharacterized protein</fullName>
    </submittedName>
</protein>
<name>A0AAD8AND2_BIOPF</name>
<gene>
    <name evidence="1" type="ORF">Bpfe_031549</name>
</gene>
<dbReference type="EMBL" id="JASAOG010000495">
    <property type="protein sequence ID" value="KAK0038688.1"/>
    <property type="molecule type" value="Genomic_DNA"/>
</dbReference>